<keyword evidence="15" id="KW-1185">Reference proteome</keyword>
<dbReference type="GO" id="GO:0015889">
    <property type="term" value="P:cobalamin transport"/>
    <property type="evidence" value="ECO:0007669"/>
    <property type="project" value="TreeGrafter"/>
</dbReference>
<evidence type="ECO:0000256" key="2">
    <source>
        <dbReference type="ARBA" id="ARBA00022448"/>
    </source>
</evidence>
<keyword evidence="4 10" id="KW-0812">Transmembrane</keyword>
<name>A0A2P1PRL7_9GAMM</name>
<comment type="similarity">
    <text evidence="10 11">Belongs to the TonB-dependent receptor family.</text>
</comment>
<dbReference type="GO" id="GO:0006811">
    <property type="term" value="P:monoatomic ion transport"/>
    <property type="evidence" value="ECO:0007669"/>
    <property type="project" value="UniProtKB-KW"/>
</dbReference>
<feature type="domain" description="TonB-dependent receptor plug" evidence="13">
    <location>
        <begin position="72"/>
        <end position="176"/>
    </location>
</feature>
<gene>
    <name evidence="14" type="ORF">C7S18_09955</name>
</gene>
<dbReference type="PANTHER" id="PTHR30069">
    <property type="entry name" value="TONB-DEPENDENT OUTER MEMBRANE RECEPTOR"/>
    <property type="match status" value="1"/>
</dbReference>
<dbReference type="InterPro" id="IPR000531">
    <property type="entry name" value="Beta-barrel_TonB"/>
</dbReference>
<dbReference type="CDD" id="cd01347">
    <property type="entry name" value="ligand_gated_channel"/>
    <property type="match status" value="1"/>
</dbReference>
<evidence type="ECO:0000259" key="12">
    <source>
        <dbReference type="Pfam" id="PF00593"/>
    </source>
</evidence>
<reference evidence="14 15" key="2">
    <citation type="submission" date="2018-03" db="EMBL/GenBank/DDBJ databases">
        <authorList>
            <person name="Keele B.F."/>
        </authorList>
    </citation>
    <scope>NUCLEOTIDE SEQUENCE [LARGE SCALE GENOMIC DNA]</scope>
    <source>
        <strain evidence="14 15">D13</strain>
    </source>
</reference>
<accession>A0A2P1PRL7</accession>
<dbReference type="OrthoDB" id="9764669at2"/>
<organism evidence="14 15">
    <name type="scientific">Ahniella affigens</name>
    <dbReference type="NCBI Taxonomy" id="2021234"/>
    <lineage>
        <taxon>Bacteria</taxon>
        <taxon>Pseudomonadati</taxon>
        <taxon>Pseudomonadota</taxon>
        <taxon>Gammaproteobacteria</taxon>
        <taxon>Lysobacterales</taxon>
        <taxon>Rhodanobacteraceae</taxon>
        <taxon>Ahniella</taxon>
    </lineage>
</organism>
<evidence type="ECO:0000313" key="14">
    <source>
        <dbReference type="EMBL" id="AVP97497.1"/>
    </source>
</evidence>
<sequence length="627" mass="69162">MCGPSRPRFGLRSSACFTRVRVIPELSMKNPFQQSALAAAMGLAFHAHAVPTESRGEQVVVTATGLAETVDATRATVVVIDRARIDARQTADVLELLRLEAGVEFSRTGGRGSLTTLFLRGGNSNHALVLIDGVRVSSANTGFYDFSQLPTDLIERVEIVYGPRAANWGSDAIGGVVQFFLRKPEQGLVGIRVGSKDQRDAFAAYSLRGERGLISVTAGRQHSGGFSASNPNGFGFNPDDDAFNNTHVSLAAETEVFGQTLALHGLSSDADVEFDQGRSDFSNLNTALSLQGAWSERWSHRLSLGHNRDEVDTPAYFSRYESSRETLDWNHRYRLNDGNDLAFGVNWNQERGGEVETFGGSDVYREHRHHQAAYLGWLGDIGAHSFELTGRFDDNSRFGSAETVQAAWAWQIDADWQLRAQYGEGFRSPTLSEQFSPGFGGLFAGNPDLDPEQSQALELSVRWQIAANQDLGLNLYQNLVDDLIAFQGENFQAINIARARIEGAELRYHLQQGAWHWAGNITVQNPENRDTGADLLRRAPRKLNLTADYDINERWRVGAEGELVSQRAEFGGDLPGFGLVHLSAGYALRNDLWLRARVENLFDQNYELARGFNTPGTTVSLSLVFGR</sequence>
<dbReference type="Gene3D" id="2.170.130.10">
    <property type="entry name" value="TonB-dependent receptor, plug domain"/>
    <property type="match status" value="1"/>
</dbReference>
<keyword evidence="9 10" id="KW-0998">Cell outer membrane</keyword>
<dbReference type="Gene3D" id="2.40.170.20">
    <property type="entry name" value="TonB-dependent receptor, beta-barrel domain"/>
    <property type="match status" value="1"/>
</dbReference>
<evidence type="ECO:0000259" key="13">
    <source>
        <dbReference type="Pfam" id="PF07715"/>
    </source>
</evidence>
<dbReference type="InterPro" id="IPR039426">
    <property type="entry name" value="TonB-dep_rcpt-like"/>
</dbReference>
<reference evidence="14 15" key="1">
    <citation type="submission" date="2018-03" db="EMBL/GenBank/DDBJ databases">
        <title>Ahniella affigens gen. nov., sp. nov., a gammaproteobacterium isolated from sandy soil near a stream.</title>
        <authorList>
            <person name="Ko Y."/>
            <person name="Kim J.-H."/>
        </authorList>
    </citation>
    <scope>NUCLEOTIDE SEQUENCE [LARGE SCALE GENOMIC DNA]</scope>
    <source>
        <strain evidence="14 15">D13</strain>
    </source>
</reference>
<evidence type="ECO:0000256" key="11">
    <source>
        <dbReference type="RuleBase" id="RU003357"/>
    </source>
</evidence>
<keyword evidence="2 10" id="KW-0813">Transport</keyword>
<keyword evidence="5" id="KW-0732">Signal</keyword>
<proteinExistence type="inferred from homology"/>
<dbReference type="InterPro" id="IPR036942">
    <property type="entry name" value="Beta-barrel_TonB_sf"/>
</dbReference>
<dbReference type="SUPFAM" id="SSF56935">
    <property type="entry name" value="Porins"/>
    <property type="match status" value="1"/>
</dbReference>
<dbReference type="EMBL" id="CP027860">
    <property type="protein sequence ID" value="AVP97497.1"/>
    <property type="molecule type" value="Genomic_DNA"/>
</dbReference>
<comment type="subcellular location">
    <subcellularLocation>
        <location evidence="1 10">Cell outer membrane</location>
        <topology evidence="1 10">Multi-pass membrane protein</topology>
    </subcellularLocation>
</comment>
<keyword evidence="6" id="KW-0406">Ion transport</keyword>
<dbReference type="Pfam" id="PF00593">
    <property type="entry name" value="TonB_dep_Rec_b-barrel"/>
    <property type="match status" value="1"/>
</dbReference>
<evidence type="ECO:0000256" key="5">
    <source>
        <dbReference type="ARBA" id="ARBA00022729"/>
    </source>
</evidence>
<keyword evidence="7 11" id="KW-0798">TonB box</keyword>
<evidence type="ECO:0000256" key="3">
    <source>
        <dbReference type="ARBA" id="ARBA00022452"/>
    </source>
</evidence>
<feature type="domain" description="TonB-dependent receptor-like beta-barrel" evidence="12">
    <location>
        <begin position="232"/>
        <end position="601"/>
    </location>
</feature>
<dbReference type="GO" id="GO:0009279">
    <property type="term" value="C:cell outer membrane"/>
    <property type="evidence" value="ECO:0007669"/>
    <property type="project" value="UniProtKB-SubCell"/>
</dbReference>
<evidence type="ECO:0000256" key="4">
    <source>
        <dbReference type="ARBA" id="ARBA00022692"/>
    </source>
</evidence>
<evidence type="ECO:0008006" key="16">
    <source>
        <dbReference type="Google" id="ProtNLM"/>
    </source>
</evidence>
<protein>
    <recommendedName>
        <fullName evidence="16">TonB-dependent receptor</fullName>
    </recommendedName>
</protein>
<keyword evidence="8 10" id="KW-0472">Membrane</keyword>
<dbReference type="Proteomes" id="UP000241074">
    <property type="component" value="Chromosome"/>
</dbReference>
<dbReference type="PANTHER" id="PTHR30069:SF53">
    <property type="entry name" value="COLICIN I RECEPTOR-RELATED"/>
    <property type="match status" value="1"/>
</dbReference>
<evidence type="ECO:0000256" key="10">
    <source>
        <dbReference type="PROSITE-ProRule" id="PRU01360"/>
    </source>
</evidence>
<dbReference type="Pfam" id="PF07715">
    <property type="entry name" value="Plug"/>
    <property type="match status" value="1"/>
</dbReference>
<evidence type="ECO:0000256" key="8">
    <source>
        <dbReference type="ARBA" id="ARBA00023136"/>
    </source>
</evidence>
<dbReference type="AlphaFoldDB" id="A0A2P1PRL7"/>
<dbReference type="KEGG" id="xba:C7S18_09955"/>
<keyword evidence="3 10" id="KW-1134">Transmembrane beta strand</keyword>
<evidence type="ECO:0000256" key="6">
    <source>
        <dbReference type="ARBA" id="ARBA00023065"/>
    </source>
</evidence>
<dbReference type="PROSITE" id="PS52016">
    <property type="entry name" value="TONB_DEPENDENT_REC_3"/>
    <property type="match status" value="1"/>
</dbReference>
<evidence type="ECO:0000256" key="9">
    <source>
        <dbReference type="ARBA" id="ARBA00023237"/>
    </source>
</evidence>
<dbReference type="InterPro" id="IPR037066">
    <property type="entry name" value="Plug_dom_sf"/>
</dbReference>
<evidence type="ECO:0000256" key="7">
    <source>
        <dbReference type="ARBA" id="ARBA00023077"/>
    </source>
</evidence>
<evidence type="ECO:0000313" key="15">
    <source>
        <dbReference type="Proteomes" id="UP000241074"/>
    </source>
</evidence>
<evidence type="ECO:0000256" key="1">
    <source>
        <dbReference type="ARBA" id="ARBA00004571"/>
    </source>
</evidence>
<dbReference type="InterPro" id="IPR012910">
    <property type="entry name" value="Plug_dom"/>
</dbReference>